<evidence type="ECO:0000313" key="3">
    <source>
        <dbReference type="Proteomes" id="UP001085076"/>
    </source>
</evidence>
<feature type="region of interest" description="Disordered" evidence="1">
    <location>
        <begin position="123"/>
        <end position="161"/>
    </location>
</feature>
<gene>
    <name evidence="2" type="ORF">J5N97_030020</name>
</gene>
<protein>
    <submittedName>
        <fullName evidence="2">Uncharacterized protein</fullName>
    </submittedName>
</protein>
<feature type="compositionally biased region" description="Polar residues" evidence="1">
    <location>
        <begin position="128"/>
        <end position="138"/>
    </location>
</feature>
<name>A0A9D5H3Q7_9LILI</name>
<evidence type="ECO:0000256" key="1">
    <source>
        <dbReference type="SAM" id="MobiDB-lite"/>
    </source>
</evidence>
<dbReference type="Proteomes" id="UP001085076">
    <property type="component" value="Miscellaneous, Linkage group lg10"/>
</dbReference>
<reference evidence="2" key="2">
    <citation type="journal article" date="2022" name="Hortic Res">
        <title>The genome of Dioscorea zingiberensis sheds light on the biosynthesis, origin and evolution of the medicinally important diosgenin saponins.</title>
        <authorList>
            <person name="Li Y."/>
            <person name="Tan C."/>
            <person name="Li Z."/>
            <person name="Guo J."/>
            <person name="Li S."/>
            <person name="Chen X."/>
            <person name="Wang C."/>
            <person name="Dai X."/>
            <person name="Yang H."/>
            <person name="Song W."/>
            <person name="Hou L."/>
            <person name="Xu J."/>
            <person name="Tong Z."/>
            <person name="Xu A."/>
            <person name="Yuan X."/>
            <person name="Wang W."/>
            <person name="Yang Q."/>
            <person name="Chen L."/>
            <person name="Sun Z."/>
            <person name="Wang K."/>
            <person name="Pan B."/>
            <person name="Chen J."/>
            <person name="Bao Y."/>
            <person name="Liu F."/>
            <person name="Qi X."/>
            <person name="Gang D.R."/>
            <person name="Wen J."/>
            <person name="Li J."/>
        </authorList>
    </citation>
    <scope>NUCLEOTIDE SEQUENCE</scope>
    <source>
        <strain evidence="2">Dzin_1.0</strain>
    </source>
</reference>
<accession>A0A9D5H3Q7</accession>
<proteinExistence type="predicted"/>
<comment type="caution">
    <text evidence="2">The sequence shown here is derived from an EMBL/GenBank/DDBJ whole genome shotgun (WGS) entry which is preliminary data.</text>
</comment>
<evidence type="ECO:0000313" key="2">
    <source>
        <dbReference type="EMBL" id="KAJ0962192.1"/>
    </source>
</evidence>
<reference evidence="2" key="1">
    <citation type="submission" date="2021-03" db="EMBL/GenBank/DDBJ databases">
        <authorList>
            <person name="Li Z."/>
            <person name="Yang C."/>
        </authorList>
    </citation>
    <scope>NUCLEOTIDE SEQUENCE</scope>
    <source>
        <strain evidence="2">Dzin_1.0</strain>
        <tissue evidence="2">Leaf</tissue>
    </source>
</reference>
<organism evidence="2 3">
    <name type="scientific">Dioscorea zingiberensis</name>
    <dbReference type="NCBI Taxonomy" id="325984"/>
    <lineage>
        <taxon>Eukaryota</taxon>
        <taxon>Viridiplantae</taxon>
        <taxon>Streptophyta</taxon>
        <taxon>Embryophyta</taxon>
        <taxon>Tracheophyta</taxon>
        <taxon>Spermatophyta</taxon>
        <taxon>Magnoliopsida</taxon>
        <taxon>Liliopsida</taxon>
        <taxon>Dioscoreales</taxon>
        <taxon>Dioscoreaceae</taxon>
        <taxon>Dioscorea</taxon>
    </lineage>
</organism>
<sequence length="221" mass="24144">MKDDWRSVLTRGKNQISIEIKKHRALSLLPYLHLLLSLACAGHRPTAEPAPSARCPATLLRRSCAPPYSGPSRQPLAFLRPVLSHAPPEFFPLDRALPQRASAPETPPGLAARLPTAASLATTTTPLQPSCSAASSTGRRSDALLRRDSRLSSPASDAGELPASSFCPFTCRQPYFRRAEIPLSLLSRRRTIVHYSLWARPVLIEAESVVGLLSIMLLLRI</sequence>
<feature type="compositionally biased region" description="Basic and acidic residues" evidence="1">
    <location>
        <begin position="139"/>
        <end position="150"/>
    </location>
</feature>
<keyword evidence="3" id="KW-1185">Reference proteome</keyword>
<dbReference type="EMBL" id="JAGGNH010000010">
    <property type="protein sequence ID" value="KAJ0962192.1"/>
    <property type="molecule type" value="Genomic_DNA"/>
</dbReference>
<dbReference type="AlphaFoldDB" id="A0A9D5H3Q7"/>